<dbReference type="PROSITE" id="PS01124">
    <property type="entry name" value="HTH_ARAC_FAMILY_2"/>
    <property type="match status" value="1"/>
</dbReference>
<evidence type="ECO:0000313" key="5">
    <source>
        <dbReference type="EMBL" id="AXY76846.1"/>
    </source>
</evidence>
<dbReference type="Proteomes" id="UP000263900">
    <property type="component" value="Chromosome"/>
</dbReference>
<proteinExistence type="predicted"/>
<accession>A0A3B7MV08</accession>
<dbReference type="Pfam" id="PF12833">
    <property type="entry name" value="HTH_18"/>
    <property type="match status" value="1"/>
</dbReference>
<protein>
    <submittedName>
        <fullName evidence="5">AraC family transcriptional regulator</fullName>
    </submittedName>
</protein>
<dbReference type="SMART" id="SM00342">
    <property type="entry name" value="HTH_ARAC"/>
    <property type="match status" value="1"/>
</dbReference>
<keyword evidence="3" id="KW-0804">Transcription</keyword>
<keyword evidence="2" id="KW-0238">DNA-binding</keyword>
<evidence type="ECO:0000313" key="6">
    <source>
        <dbReference type="Proteomes" id="UP000263900"/>
    </source>
</evidence>
<evidence type="ECO:0000256" key="3">
    <source>
        <dbReference type="ARBA" id="ARBA00023163"/>
    </source>
</evidence>
<dbReference type="InterPro" id="IPR009057">
    <property type="entry name" value="Homeodomain-like_sf"/>
</dbReference>
<keyword evidence="1" id="KW-0805">Transcription regulation</keyword>
<dbReference type="GO" id="GO:0003700">
    <property type="term" value="F:DNA-binding transcription factor activity"/>
    <property type="evidence" value="ECO:0007669"/>
    <property type="project" value="InterPro"/>
</dbReference>
<dbReference type="SUPFAM" id="SSF46689">
    <property type="entry name" value="Homeodomain-like"/>
    <property type="match status" value="1"/>
</dbReference>
<dbReference type="SUPFAM" id="SSF51215">
    <property type="entry name" value="Regulatory protein AraC"/>
    <property type="match status" value="1"/>
</dbReference>
<sequence>MVINYLPAKLAAPATAEQCQKQVCTVILQVMKQKALHRPFELYVADMEDWQARPLVYHFFEIVLILEGEGVRYVNLNRFPYEKGSIFLFTPLDCRGFKMDKATRFCSIRFSEVFLAKCKNGQERERITQWLRQLEHIFYHHNRFEQVLIRQPGDYQMIFTLINNMVQEYEGKQPYYEENLQHFITLVLNMLARNVADSILSTAASPEPEPLINRMLLHVHENIHSSDKLRISYLAKHFNLSANYVGEYFRKLTGESLQHYITQYKIQLVQHRLANSPLTVSQIATELGFSDESHLSRQFRKHTGGISPVEYRKKNSY</sequence>
<name>A0A3B7MV08_9BACT</name>
<dbReference type="InterPro" id="IPR018060">
    <property type="entry name" value="HTH_AraC"/>
</dbReference>
<dbReference type="AlphaFoldDB" id="A0A3B7MV08"/>
<feature type="domain" description="HTH araC/xylS-type" evidence="4">
    <location>
        <begin position="213"/>
        <end position="314"/>
    </location>
</feature>
<evidence type="ECO:0000256" key="1">
    <source>
        <dbReference type="ARBA" id="ARBA00023015"/>
    </source>
</evidence>
<dbReference type="PANTHER" id="PTHR43280:SF2">
    <property type="entry name" value="HTH-TYPE TRANSCRIPTIONAL REGULATOR EXSA"/>
    <property type="match status" value="1"/>
</dbReference>
<organism evidence="5 6">
    <name type="scientific">Paraflavitalea soli</name>
    <dbReference type="NCBI Taxonomy" id="2315862"/>
    <lineage>
        <taxon>Bacteria</taxon>
        <taxon>Pseudomonadati</taxon>
        <taxon>Bacteroidota</taxon>
        <taxon>Chitinophagia</taxon>
        <taxon>Chitinophagales</taxon>
        <taxon>Chitinophagaceae</taxon>
        <taxon>Paraflavitalea</taxon>
    </lineage>
</organism>
<keyword evidence="6" id="KW-1185">Reference proteome</keyword>
<dbReference type="KEGG" id="pseg:D3H65_23885"/>
<evidence type="ECO:0000256" key="2">
    <source>
        <dbReference type="ARBA" id="ARBA00023125"/>
    </source>
</evidence>
<dbReference type="OrthoDB" id="636258at2"/>
<reference evidence="5 6" key="1">
    <citation type="submission" date="2018-09" db="EMBL/GenBank/DDBJ databases">
        <title>Genome sequencing of strain 6GH32-13.</title>
        <authorList>
            <person name="Weon H.-Y."/>
            <person name="Heo J."/>
            <person name="Kwon S.-W."/>
        </authorList>
    </citation>
    <scope>NUCLEOTIDE SEQUENCE [LARGE SCALE GENOMIC DNA]</scope>
    <source>
        <strain evidence="5 6">5GH32-13</strain>
    </source>
</reference>
<dbReference type="PANTHER" id="PTHR43280">
    <property type="entry name" value="ARAC-FAMILY TRANSCRIPTIONAL REGULATOR"/>
    <property type="match status" value="1"/>
</dbReference>
<dbReference type="Gene3D" id="1.10.10.60">
    <property type="entry name" value="Homeodomain-like"/>
    <property type="match status" value="2"/>
</dbReference>
<dbReference type="EMBL" id="CP032157">
    <property type="protein sequence ID" value="AXY76846.1"/>
    <property type="molecule type" value="Genomic_DNA"/>
</dbReference>
<dbReference type="InterPro" id="IPR037923">
    <property type="entry name" value="HTH-like"/>
</dbReference>
<evidence type="ECO:0000259" key="4">
    <source>
        <dbReference type="PROSITE" id="PS01124"/>
    </source>
</evidence>
<dbReference type="GO" id="GO:0043565">
    <property type="term" value="F:sequence-specific DNA binding"/>
    <property type="evidence" value="ECO:0007669"/>
    <property type="project" value="InterPro"/>
</dbReference>
<gene>
    <name evidence="5" type="ORF">D3H65_23885</name>
</gene>